<protein>
    <submittedName>
        <fullName evidence="2">Uncharacterized protein</fullName>
    </submittedName>
</protein>
<dbReference type="AlphaFoldDB" id="A0A3B0AZF4"/>
<keyword evidence="1" id="KW-1133">Transmembrane helix</keyword>
<reference evidence="2 3" key="1">
    <citation type="journal article" date="2015" name="Antonie Van Leeuwenhoek">
        <title>Streptomyces klenkii sp. nov., isolated from deep marine sediment.</title>
        <authorList>
            <person name="Veyisoglu A."/>
            <person name="Sahin N."/>
        </authorList>
    </citation>
    <scope>NUCLEOTIDE SEQUENCE [LARGE SCALE GENOMIC DNA]</scope>
    <source>
        <strain evidence="2 3">KCTC 29202</strain>
    </source>
</reference>
<keyword evidence="1" id="KW-0472">Membrane</keyword>
<comment type="caution">
    <text evidence="2">The sequence shown here is derived from an EMBL/GenBank/DDBJ whole genome shotgun (WGS) entry which is preliminary data.</text>
</comment>
<accession>A0A3B0AZF4</accession>
<sequence length="83" mass="8828">MPHSTPTPHADAFGAHIGLVVTALVVTAAVVFGEPRWYVIIAGVCAGWFAVALAVVFLRGGRGWDALRRAYIATFGWGDYVSP</sequence>
<evidence type="ECO:0000313" key="2">
    <source>
        <dbReference type="EMBL" id="RKN65337.1"/>
    </source>
</evidence>
<dbReference type="OrthoDB" id="4248907at2"/>
<feature type="transmembrane region" description="Helical" evidence="1">
    <location>
        <begin position="12"/>
        <end position="31"/>
    </location>
</feature>
<name>A0A3B0AZF4_9ACTN</name>
<evidence type="ECO:0000313" key="3">
    <source>
        <dbReference type="Proteomes" id="UP000270343"/>
    </source>
</evidence>
<proteinExistence type="predicted"/>
<feature type="transmembrane region" description="Helical" evidence="1">
    <location>
        <begin position="37"/>
        <end position="58"/>
    </location>
</feature>
<gene>
    <name evidence="2" type="ORF">D7231_26405</name>
</gene>
<keyword evidence="1" id="KW-0812">Transmembrane</keyword>
<organism evidence="2 3">
    <name type="scientific">Streptomyces klenkii</name>
    <dbReference type="NCBI Taxonomy" id="1420899"/>
    <lineage>
        <taxon>Bacteria</taxon>
        <taxon>Bacillati</taxon>
        <taxon>Actinomycetota</taxon>
        <taxon>Actinomycetes</taxon>
        <taxon>Kitasatosporales</taxon>
        <taxon>Streptomycetaceae</taxon>
        <taxon>Streptomyces</taxon>
    </lineage>
</organism>
<dbReference type="EMBL" id="RBAM01000012">
    <property type="protein sequence ID" value="RKN65337.1"/>
    <property type="molecule type" value="Genomic_DNA"/>
</dbReference>
<evidence type="ECO:0000256" key="1">
    <source>
        <dbReference type="SAM" id="Phobius"/>
    </source>
</evidence>
<dbReference type="RefSeq" id="WP_120758047.1">
    <property type="nucleotide sequence ID" value="NZ_RBAM01000012.1"/>
</dbReference>
<keyword evidence="3" id="KW-1185">Reference proteome</keyword>
<dbReference type="Proteomes" id="UP000270343">
    <property type="component" value="Unassembled WGS sequence"/>
</dbReference>